<dbReference type="OrthoDB" id="3855530at2"/>
<keyword evidence="1" id="KW-0812">Transmembrane</keyword>
<proteinExistence type="predicted"/>
<dbReference type="RefSeq" id="WP_143094328.1">
    <property type="nucleotide sequence ID" value="NZ_BBPN01000012.1"/>
</dbReference>
<evidence type="ECO:0000313" key="2">
    <source>
        <dbReference type="EMBL" id="SEL15528.1"/>
    </source>
</evidence>
<keyword evidence="1" id="KW-1133">Transmembrane helix</keyword>
<feature type="transmembrane region" description="Helical" evidence="1">
    <location>
        <begin position="47"/>
        <end position="66"/>
    </location>
</feature>
<dbReference type="eggNOG" id="ENOG5031NPV">
    <property type="taxonomic scope" value="Bacteria"/>
</dbReference>
<dbReference type="AlphaFoldDB" id="A0A1H7MXM0"/>
<keyword evidence="1" id="KW-0472">Membrane</keyword>
<gene>
    <name evidence="2" type="ORF">SAMN05414137_106100</name>
</gene>
<dbReference type="EMBL" id="FOAZ01000006">
    <property type="protein sequence ID" value="SEL15528.1"/>
    <property type="molecule type" value="Genomic_DNA"/>
</dbReference>
<organism evidence="2 3">
    <name type="scientific">Streptacidiphilus jiangxiensis</name>
    <dbReference type="NCBI Taxonomy" id="235985"/>
    <lineage>
        <taxon>Bacteria</taxon>
        <taxon>Bacillati</taxon>
        <taxon>Actinomycetota</taxon>
        <taxon>Actinomycetes</taxon>
        <taxon>Kitasatosporales</taxon>
        <taxon>Streptomycetaceae</taxon>
        <taxon>Streptacidiphilus</taxon>
    </lineage>
</organism>
<reference evidence="3" key="1">
    <citation type="submission" date="2016-10" db="EMBL/GenBank/DDBJ databases">
        <authorList>
            <person name="Varghese N."/>
        </authorList>
    </citation>
    <scope>NUCLEOTIDE SEQUENCE [LARGE SCALE GENOMIC DNA]</scope>
    <source>
        <strain evidence="3">DSM 45096 / BCRC 16803 / CGMCC 4.1857 / CIP 109030 / JCM 12277 / KCTC 19219 / NBRC 100920 / 33214</strain>
    </source>
</reference>
<name>A0A1H7MXM0_STRJI</name>
<sequence length="73" mass="8156">MGQTITTLVPVAVLLATVFWVYRDATLRARRGRPVYFSVGSLEVSRPATWALGCLCLWILVTPLYLTCRRQAG</sequence>
<keyword evidence="3" id="KW-1185">Reference proteome</keyword>
<evidence type="ECO:0000313" key="3">
    <source>
        <dbReference type="Proteomes" id="UP000183015"/>
    </source>
</evidence>
<dbReference type="Proteomes" id="UP000183015">
    <property type="component" value="Unassembled WGS sequence"/>
</dbReference>
<protein>
    <submittedName>
        <fullName evidence="2">Uncharacterized protein</fullName>
    </submittedName>
</protein>
<evidence type="ECO:0000256" key="1">
    <source>
        <dbReference type="SAM" id="Phobius"/>
    </source>
</evidence>
<accession>A0A1H7MXM0</accession>